<dbReference type="OrthoDB" id="6111594at2759"/>
<feature type="region of interest" description="Disordered" evidence="1">
    <location>
        <begin position="63"/>
        <end position="192"/>
    </location>
</feature>
<feature type="compositionally biased region" description="Polar residues" evidence="1">
    <location>
        <begin position="354"/>
        <end position="364"/>
    </location>
</feature>
<feature type="compositionally biased region" description="Basic and acidic residues" evidence="1">
    <location>
        <begin position="178"/>
        <end position="192"/>
    </location>
</feature>
<name>A0A8S3QWZ7_MYTED</name>
<feature type="region of interest" description="Disordered" evidence="1">
    <location>
        <begin position="281"/>
        <end position="441"/>
    </location>
</feature>
<reference evidence="2" key="1">
    <citation type="submission" date="2021-03" db="EMBL/GenBank/DDBJ databases">
        <authorList>
            <person name="Bekaert M."/>
        </authorList>
    </citation>
    <scope>NUCLEOTIDE SEQUENCE</scope>
</reference>
<protein>
    <submittedName>
        <fullName evidence="2">Uncharacterized protein</fullName>
    </submittedName>
</protein>
<feature type="compositionally biased region" description="Basic and acidic residues" evidence="1">
    <location>
        <begin position="124"/>
        <end position="133"/>
    </location>
</feature>
<dbReference type="Proteomes" id="UP000683360">
    <property type="component" value="Unassembled WGS sequence"/>
</dbReference>
<organism evidence="2 3">
    <name type="scientific">Mytilus edulis</name>
    <name type="common">Blue mussel</name>
    <dbReference type="NCBI Taxonomy" id="6550"/>
    <lineage>
        <taxon>Eukaryota</taxon>
        <taxon>Metazoa</taxon>
        <taxon>Spiralia</taxon>
        <taxon>Lophotrochozoa</taxon>
        <taxon>Mollusca</taxon>
        <taxon>Bivalvia</taxon>
        <taxon>Autobranchia</taxon>
        <taxon>Pteriomorphia</taxon>
        <taxon>Mytilida</taxon>
        <taxon>Mytiloidea</taxon>
        <taxon>Mytilidae</taxon>
        <taxon>Mytilinae</taxon>
        <taxon>Mytilus</taxon>
    </lineage>
</organism>
<dbReference type="AlphaFoldDB" id="A0A8S3QWZ7"/>
<gene>
    <name evidence="2" type="ORF">MEDL_14189</name>
</gene>
<feature type="compositionally biased region" description="Low complexity" evidence="1">
    <location>
        <begin position="281"/>
        <end position="296"/>
    </location>
</feature>
<sequence length="471" mass="53879">MTVVFKILHEVSTIDPEPPRNSSDKVLSRINLSFHESKADQIFRLVQDQEELNKKFTERALHRQDDHCAEGDNSLSDSSFKETEKRLSQRLSVHKQKGGRSKTSMGFHNDKNIINNSSSDEEETKMADEERMINTRINRPKSSYVRRRHLPADDEDESPVDSTAQRRCRSTRPTSRLGKRDVEGSYRECPSRHEGENRKMVLTETSFNVQAPPATPTNDIIDPIGYDRYAHIKTPVPCVEPDITRERTGITRERTGITRERTGIIRERTGIRRERTDLRSTNKNSENTNTTNTSFSKAQYEKHARNRQREDTMSEISTRQRHRRQQYGNVRASRPTSENVYLVRQRTEARLLKNGNSTSNMNNRPKSDRVIMTSNGPKPILSIDSNPVNSTTLNYQKNSVQSSQNTTLDYTSSSRPMSRRGRSSQEVANRPPGVIANRPPLSLMKLPPLDSSVSKRAERTLALTTARETCV</sequence>
<proteinExistence type="predicted"/>
<dbReference type="EMBL" id="CAJPWZ010000721">
    <property type="protein sequence ID" value="CAG2199437.1"/>
    <property type="molecule type" value="Genomic_DNA"/>
</dbReference>
<keyword evidence="3" id="KW-1185">Reference proteome</keyword>
<feature type="compositionally biased region" description="Polar residues" evidence="1">
    <location>
        <begin position="383"/>
        <end position="411"/>
    </location>
</feature>
<evidence type="ECO:0000256" key="1">
    <source>
        <dbReference type="SAM" id="MobiDB-lite"/>
    </source>
</evidence>
<accession>A0A8S3QWZ7</accession>
<comment type="caution">
    <text evidence="2">The sequence shown here is derived from an EMBL/GenBank/DDBJ whole genome shotgun (WGS) entry which is preliminary data.</text>
</comment>
<feature type="compositionally biased region" description="Basic and acidic residues" evidence="1">
    <location>
        <begin position="299"/>
        <end position="312"/>
    </location>
</feature>
<evidence type="ECO:0000313" key="2">
    <source>
        <dbReference type="EMBL" id="CAG2199437.1"/>
    </source>
</evidence>
<evidence type="ECO:0000313" key="3">
    <source>
        <dbReference type="Proteomes" id="UP000683360"/>
    </source>
</evidence>